<name>A0A0B7C074_9EUPU</name>
<dbReference type="AlphaFoldDB" id="A0A0B7C074"/>
<feature type="non-terminal residue" evidence="2">
    <location>
        <position position="116"/>
    </location>
</feature>
<proteinExistence type="predicted"/>
<protein>
    <submittedName>
        <fullName evidence="2">Uncharacterized protein</fullName>
    </submittedName>
</protein>
<dbReference type="EMBL" id="HACG01050969">
    <property type="protein sequence ID" value="CEK97840.1"/>
    <property type="molecule type" value="Transcribed_RNA"/>
</dbReference>
<feature type="transmembrane region" description="Helical" evidence="1">
    <location>
        <begin position="20"/>
        <end position="38"/>
    </location>
</feature>
<keyword evidence="1" id="KW-1133">Transmembrane helix</keyword>
<organism evidence="2">
    <name type="scientific">Arion vulgaris</name>
    <dbReference type="NCBI Taxonomy" id="1028688"/>
    <lineage>
        <taxon>Eukaryota</taxon>
        <taxon>Metazoa</taxon>
        <taxon>Spiralia</taxon>
        <taxon>Lophotrochozoa</taxon>
        <taxon>Mollusca</taxon>
        <taxon>Gastropoda</taxon>
        <taxon>Heterobranchia</taxon>
        <taxon>Euthyneura</taxon>
        <taxon>Panpulmonata</taxon>
        <taxon>Eupulmonata</taxon>
        <taxon>Stylommatophora</taxon>
        <taxon>Helicina</taxon>
        <taxon>Arionoidea</taxon>
        <taxon>Arionidae</taxon>
        <taxon>Arion</taxon>
    </lineage>
</organism>
<evidence type="ECO:0000313" key="2">
    <source>
        <dbReference type="EMBL" id="CEK97840.1"/>
    </source>
</evidence>
<evidence type="ECO:0000256" key="1">
    <source>
        <dbReference type="SAM" id="Phobius"/>
    </source>
</evidence>
<sequence>MGFLSSHFITSSRLLQAGQIMAVEIIISMACIAVIATTSSSASSALSNGVVVLVTDGVDPMTGLCENGQDKKGNSLYVTQLLKEFSYLLNSVTSESLNTSSLLVLVEARCDDTPDL</sequence>
<keyword evidence="1" id="KW-0812">Transmembrane</keyword>
<keyword evidence="1" id="KW-0472">Membrane</keyword>
<reference evidence="2" key="1">
    <citation type="submission" date="2014-12" db="EMBL/GenBank/DDBJ databases">
        <title>Insight into the proteome of Arion vulgaris.</title>
        <authorList>
            <person name="Aradska J."/>
            <person name="Bulat T."/>
            <person name="Smidak R."/>
            <person name="Sarate P."/>
            <person name="Gangsoo J."/>
            <person name="Sialana F."/>
            <person name="Bilban M."/>
            <person name="Lubec G."/>
        </authorList>
    </citation>
    <scope>NUCLEOTIDE SEQUENCE</scope>
    <source>
        <tissue evidence="2">Skin</tissue>
    </source>
</reference>
<gene>
    <name evidence="2" type="primary">ORF217066</name>
</gene>
<accession>A0A0B7C074</accession>